<dbReference type="InterPro" id="IPR037126">
    <property type="entry name" value="PdaC/RsiV-like_sf"/>
</dbReference>
<dbReference type="RefSeq" id="WP_115590607.1">
    <property type="nucleotide sequence ID" value="NZ_UFRN01000002.1"/>
</dbReference>
<dbReference type="AlphaFoldDB" id="A0A380TY74"/>
<evidence type="ECO:0000259" key="2">
    <source>
        <dbReference type="Pfam" id="PF07007"/>
    </source>
</evidence>
<feature type="signal peptide" evidence="1">
    <location>
        <begin position="1"/>
        <end position="18"/>
    </location>
</feature>
<evidence type="ECO:0000313" key="5">
    <source>
        <dbReference type="Proteomes" id="UP000254253"/>
    </source>
</evidence>
<feature type="domain" description="DUF3298" evidence="3">
    <location>
        <begin position="266"/>
        <end position="335"/>
    </location>
</feature>
<organism evidence="4 5">
    <name type="scientific">Actinobacillus lignieresii</name>
    <dbReference type="NCBI Taxonomy" id="720"/>
    <lineage>
        <taxon>Bacteria</taxon>
        <taxon>Pseudomonadati</taxon>
        <taxon>Pseudomonadota</taxon>
        <taxon>Gammaproteobacteria</taxon>
        <taxon>Pasteurellales</taxon>
        <taxon>Pasteurellaceae</taxon>
        <taxon>Actinobacillus</taxon>
    </lineage>
</organism>
<accession>A0A380TY74</accession>
<feature type="domain" description="Lysozyme inhibitor LprI-like N-terminal" evidence="2">
    <location>
        <begin position="33"/>
        <end position="111"/>
    </location>
</feature>
<proteinExistence type="predicted"/>
<evidence type="ECO:0000259" key="3">
    <source>
        <dbReference type="Pfam" id="PF11738"/>
    </source>
</evidence>
<dbReference type="InterPro" id="IPR021729">
    <property type="entry name" value="DUF3298"/>
</dbReference>
<dbReference type="Gene3D" id="1.20.1270.180">
    <property type="match status" value="1"/>
</dbReference>
<dbReference type="Pfam" id="PF11738">
    <property type="entry name" value="DUF3298"/>
    <property type="match status" value="1"/>
</dbReference>
<evidence type="ECO:0000256" key="1">
    <source>
        <dbReference type="SAM" id="SignalP"/>
    </source>
</evidence>
<gene>
    <name evidence="4" type="ORF">NCTC4191_01302</name>
</gene>
<feature type="chain" id="PRO_5016565639" evidence="1">
    <location>
        <begin position="19"/>
        <end position="351"/>
    </location>
</feature>
<evidence type="ECO:0000313" key="4">
    <source>
        <dbReference type="EMBL" id="SUT93648.1"/>
    </source>
</evidence>
<dbReference type="Pfam" id="PF07007">
    <property type="entry name" value="LprI"/>
    <property type="match status" value="1"/>
</dbReference>
<dbReference type="InterPro" id="IPR009739">
    <property type="entry name" value="LprI-like_N"/>
</dbReference>
<sequence>MKKTFLFLLFLLSTSAFAERDPYQTCLDTAGVSTDGVIELCSEKASQTYKKQITKSYNAIFANYQKTEPEKAKAFEDAQKAWLVNRNKNCEISDSKQKCLMNANRQRAEELSEREKTLAPVESVQKLPLLSPKKDVIFDKKDGNMVEDNEGRNVTQLTFYFQTLKTGLDWLDNLLLQQFSPDNKIVTRKKIISHLTEEYNAQKAEMEGNDSSAPYWEKLSISFVGQKSNLATFVRNYQGYYGGNYELDLNKYLYIDLVNKRLFELNDIFTKKGLEKIEALLWEQYQTNESKMDIEKTDFPISELFQIHGSIITFYYRQGSITASVAGPQELSISINELKAFIKPEAQQLFE</sequence>
<dbReference type="EMBL" id="UFRN01000002">
    <property type="protein sequence ID" value="SUT93648.1"/>
    <property type="molecule type" value="Genomic_DNA"/>
</dbReference>
<dbReference type="Proteomes" id="UP000254253">
    <property type="component" value="Unassembled WGS sequence"/>
</dbReference>
<keyword evidence="1" id="KW-0732">Signal</keyword>
<protein>
    <submittedName>
        <fullName evidence="4">Uncharacterized protein conserved in bacteria</fullName>
    </submittedName>
</protein>
<reference evidence="4 5" key="1">
    <citation type="submission" date="2018-06" db="EMBL/GenBank/DDBJ databases">
        <authorList>
            <consortium name="Pathogen Informatics"/>
            <person name="Doyle S."/>
        </authorList>
    </citation>
    <scope>NUCLEOTIDE SEQUENCE [LARGE SCALE GENOMIC DNA]</scope>
    <source>
        <strain evidence="4 5">NCTC4191</strain>
    </source>
</reference>
<dbReference type="Gene3D" id="3.90.640.20">
    <property type="entry name" value="Heat-shock cognate protein, ATPase"/>
    <property type="match status" value="1"/>
</dbReference>
<name>A0A380TY74_ACTLI</name>
<keyword evidence="5" id="KW-1185">Reference proteome</keyword>